<dbReference type="SUPFAM" id="SSF55785">
    <property type="entry name" value="PYP-like sensor domain (PAS domain)"/>
    <property type="match status" value="1"/>
</dbReference>
<evidence type="ECO:0000256" key="6">
    <source>
        <dbReference type="ARBA" id="ARBA00022679"/>
    </source>
</evidence>
<dbReference type="SUPFAM" id="SSF55874">
    <property type="entry name" value="ATPase domain of HSP90 chaperone/DNA topoisomerase II/histidine kinase"/>
    <property type="match status" value="1"/>
</dbReference>
<dbReference type="Pfam" id="PF14689">
    <property type="entry name" value="SPOB_a"/>
    <property type="match status" value="1"/>
</dbReference>
<comment type="subcellular location">
    <subcellularLocation>
        <location evidence="2">Cell membrane</location>
        <topology evidence="2">Multi-pass membrane protein</topology>
    </subcellularLocation>
</comment>
<evidence type="ECO:0000256" key="1">
    <source>
        <dbReference type="ARBA" id="ARBA00000085"/>
    </source>
</evidence>
<dbReference type="SMART" id="SM00387">
    <property type="entry name" value="HATPase_c"/>
    <property type="match status" value="1"/>
</dbReference>
<evidence type="ECO:0000256" key="2">
    <source>
        <dbReference type="ARBA" id="ARBA00004651"/>
    </source>
</evidence>
<evidence type="ECO:0000256" key="4">
    <source>
        <dbReference type="ARBA" id="ARBA00022475"/>
    </source>
</evidence>
<evidence type="ECO:0000313" key="16">
    <source>
        <dbReference type="EMBL" id="WAX58787.1"/>
    </source>
</evidence>
<accession>A0ABY7K5H2</accession>
<dbReference type="InterPro" id="IPR039506">
    <property type="entry name" value="SPOB_a"/>
</dbReference>
<dbReference type="PANTHER" id="PTHR44936">
    <property type="entry name" value="SENSOR PROTEIN CREC"/>
    <property type="match status" value="1"/>
</dbReference>
<evidence type="ECO:0000256" key="3">
    <source>
        <dbReference type="ARBA" id="ARBA00012438"/>
    </source>
</evidence>
<dbReference type="InterPro" id="IPR004358">
    <property type="entry name" value="Sig_transdc_His_kin-like_C"/>
</dbReference>
<evidence type="ECO:0000256" key="8">
    <source>
        <dbReference type="ARBA" id="ARBA00022741"/>
    </source>
</evidence>
<keyword evidence="11 14" id="KW-1133">Transmembrane helix</keyword>
<evidence type="ECO:0000256" key="5">
    <source>
        <dbReference type="ARBA" id="ARBA00022553"/>
    </source>
</evidence>
<dbReference type="SUPFAM" id="SSF103190">
    <property type="entry name" value="Sensory domain-like"/>
    <property type="match status" value="1"/>
</dbReference>
<dbReference type="Proteomes" id="UP001164693">
    <property type="component" value="Chromosome"/>
</dbReference>
<comment type="catalytic activity">
    <reaction evidence="1">
        <text>ATP + protein L-histidine = ADP + protein N-phospho-L-histidine.</text>
        <dbReference type="EC" id="2.7.13.3"/>
    </reaction>
</comment>
<dbReference type="Gene3D" id="1.10.287.130">
    <property type="match status" value="1"/>
</dbReference>
<dbReference type="InterPro" id="IPR035965">
    <property type="entry name" value="PAS-like_dom_sf"/>
</dbReference>
<evidence type="ECO:0000256" key="11">
    <source>
        <dbReference type="ARBA" id="ARBA00022989"/>
    </source>
</evidence>
<evidence type="ECO:0000256" key="9">
    <source>
        <dbReference type="ARBA" id="ARBA00022777"/>
    </source>
</evidence>
<reference evidence="16" key="1">
    <citation type="submission" date="2022-05" db="EMBL/GenBank/DDBJ databases">
        <title>Jatrophihabitans sp. SB3-54 whole genome sequence.</title>
        <authorList>
            <person name="Suh M.K."/>
            <person name="Eom M.K."/>
            <person name="Kim J.S."/>
            <person name="Kim H.S."/>
            <person name="Do H.E."/>
            <person name="Shin Y.K."/>
            <person name="Lee J.-S."/>
        </authorList>
    </citation>
    <scope>NUCLEOTIDE SEQUENCE</scope>
    <source>
        <strain evidence="16">SB3-54</strain>
    </source>
</reference>
<dbReference type="InterPro" id="IPR050980">
    <property type="entry name" value="2C_sensor_his_kinase"/>
</dbReference>
<keyword evidence="12" id="KW-0902">Two-component regulatory system</keyword>
<dbReference type="Pfam" id="PF02518">
    <property type="entry name" value="HATPase_c"/>
    <property type="match status" value="1"/>
</dbReference>
<dbReference type="Pfam" id="PF17203">
    <property type="entry name" value="sCache_3_2"/>
    <property type="match status" value="1"/>
</dbReference>
<dbReference type="InterPro" id="IPR000014">
    <property type="entry name" value="PAS"/>
</dbReference>
<dbReference type="InterPro" id="IPR016120">
    <property type="entry name" value="Sig_transdc_His_kin_SpoOB"/>
</dbReference>
<gene>
    <name evidence="16" type="ORF">M6B22_08485</name>
</gene>
<evidence type="ECO:0000256" key="12">
    <source>
        <dbReference type="ARBA" id="ARBA00023012"/>
    </source>
</evidence>
<organism evidence="16 17">
    <name type="scientific">Jatrophihabitans cynanchi</name>
    <dbReference type="NCBI Taxonomy" id="2944128"/>
    <lineage>
        <taxon>Bacteria</taxon>
        <taxon>Bacillati</taxon>
        <taxon>Actinomycetota</taxon>
        <taxon>Actinomycetes</taxon>
        <taxon>Jatrophihabitantales</taxon>
        <taxon>Jatrophihabitantaceae</taxon>
        <taxon>Jatrophihabitans</taxon>
    </lineage>
</organism>
<dbReference type="CDD" id="cd00130">
    <property type="entry name" value="PAS"/>
    <property type="match status" value="1"/>
</dbReference>
<dbReference type="Gene3D" id="3.30.565.10">
    <property type="entry name" value="Histidine kinase-like ATPase, C-terminal domain"/>
    <property type="match status" value="1"/>
</dbReference>
<dbReference type="InterPro" id="IPR003594">
    <property type="entry name" value="HATPase_dom"/>
</dbReference>
<keyword evidence="7 14" id="KW-0812">Transmembrane</keyword>
<evidence type="ECO:0000256" key="13">
    <source>
        <dbReference type="ARBA" id="ARBA00023136"/>
    </source>
</evidence>
<evidence type="ECO:0000259" key="15">
    <source>
        <dbReference type="PROSITE" id="PS50109"/>
    </source>
</evidence>
<keyword evidence="13 14" id="KW-0472">Membrane</keyword>
<dbReference type="InterPro" id="IPR005467">
    <property type="entry name" value="His_kinase_dom"/>
</dbReference>
<dbReference type="RefSeq" id="WP_269445331.1">
    <property type="nucleotide sequence ID" value="NZ_CP097463.1"/>
</dbReference>
<evidence type="ECO:0000256" key="7">
    <source>
        <dbReference type="ARBA" id="ARBA00022692"/>
    </source>
</evidence>
<feature type="transmembrane region" description="Helical" evidence="14">
    <location>
        <begin position="173"/>
        <end position="192"/>
    </location>
</feature>
<dbReference type="EC" id="2.7.13.3" evidence="3"/>
<dbReference type="PROSITE" id="PS50109">
    <property type="entry name" value="HIS_KIN"/>
    <property type="match status" value="1"/>
</dbReference>
<dbReference type="EMBL" id="CP097463">
    <property type="protein sequence ID" value="WAX58787.1"/>
    <property type="molecule type" value="Genomic_DNA"/>
</dbReference>
<keyword evidence="4" id="KW-1003">Cell membrane</keyword>
<sequence length="533" mass="56373">MRWIRGGRTLSAQLLAGHVVVLLLAGAVGFALWARALHGRLDGQYEQRALAVAAATANVPQVITALTDRDPAGIQTLAEQIRVATGASYVVVIDRSGVRYSHPNPALIGRRIEEPVVALDGHTHVGIDPGSLGRSANGRAPVFGAGRIPIGEVSAGVLEKDVSAQAVAELDDVAVYLAVGAVAGLLVSVLLARRLKRKTFGLELDEIAALVQEREATLHGIREGVVAVDSTGRLTLINDEAHLLLGTSAPAIGRPVRDVMPAGEMGDRLFAPSPDGEVTDVVVLHNGRVLVGSRREVRHASRVLGYVVTLRDRTDLEQALRELDENRSLTDALRAQQHEFSNRMHVISGLLDLGRYDEAIGYATEIDQQAAALADELAANIDDPRIVGLLIAKTTVARERGVELMVSCPRRLHVPPRCSAALVSIIGNLADNALEAITGANPPERAVFLRLESSDGSITIDVSDTGPGIPPGAAEAIFSGGWSTKPHPDGRQRGLGLTLVREIVRSFGGDIAVQPGAGARFVVSLPIPAPVRP</sequence>
<name>A0ABY7K5H2_9ACTN</name>
<evidence type="ECO:0000313" key="17">
    <source>
        <dbReference type="Proteomes" id="UP001164693"/>
    </source>
</evidence>
<dbReference type="GO" id="GO:0016301">
    <property type="term" value="F:kinase activity"/>
    <property type="evidence" value="ECO:0007669"/>
    <property type="project" value="UniProtKB-KW"/>
</dbReference>
<dbReference type="SUPFAM" id="SSF55890">
    <property type="entry name" value="Sporulation response regulatory protein Spo0B"/>
    <property type="match status" value="1"/>
</dbReference>
<dbReference type="Gene3D" id="3.30.450.20">
    <property type="entry name" value="PAS domain"/>
    <property type="match status" value="2"/>
</dbReference>
<keyword evidence="8" id="KW-0547">Nucleotide-binding</keyword>
<dbReference type="PRINTS" id="PR00344">
    <property type="entry name" value="BCTRLSENSOR"/>
</dbReference>
<feature type="transmembrane region" description="Helical" evidence="14">
    <location>
        <begin position="12"/>
        <end position="34"/>
    </location>
</feature>
<protein>
    <recommendedName>
        <fullName evidence="3">histidine kinase</fullName>
        <ecNumber evidence="3">2.7.13.3</ecNumber>
    </recommendedName>
</protein>
<evidence type="ECO:0000256" key="14">
    <source>
        <dbReference type="SAM" id="Phobius"/>
    </source>
</evidence>
<evidence type="ECO:0000256" key="10">
    <source>
        <dbReference type="ARBA" id="ARBA00022840"/>
    </source>
</evidence>
<keyword evidence="6" id="KW-0808">Transferase</keyword>
<dbReference type="InterPro" id="IPR029151">
    <property type="entry name" value="Sensor-like_sf"/>
</dbReference>
<dbReference type="PANTHER" id="PTHR44936:SF9">
    <property type="entry name" value="SENSOR PROTEIN CREC"/>
    <property type="match status" value="1"/>
</dbReference>
<dbReference type="InterPro" id="IPR033463">
    <property type="entry name" value="sCache_3"/>
</dbReference>
<proteinExistence type="predicted"/>
<keyword evidence="9 16" id="KW-0418">Kinase</keyword>
<keyword evidence="5" id="KW-0597">Phosphoprotein</keyword>
<feature type="domain" description="Histidine kinase" evidence="15">
    <location>
        <begin position="346"/>
        <end position="529"/>
    </location>
</feature>
<keyword evidence="17" id="KW-1185">Reference proteome</keyword>
<dbReference type="InterPro" id="IPR036890">
    <property type="entry name" value="HATPase_C_sf"/>
</dbReference>
<keyword evidence="10" id="KW-0067">ATP-binding</keyword>